<dbReference type="Gene3D" id="3.40.50.720">
    <property type="entry name" value="NAD(P)-binding Rossmann-like Domain"/>
    <property type="match status" value="1"/>
</dbReference>
<evidence type="ECO:0000313" key="1">
    <source>
        <dbReference type="Proteomes" id="UP000095282"/>
    </source>
</evidence>
<keyword evidence="1" id="KW-1185">Reference proteome</keyword>
<reference evidence="2" key="1">
    <citation type="submission" date="2016-11" db="UniProtKB">
        <authorList>
            <consortium name="WormBaseParasite"/>
        </authorList>
    </citation>
    <scope>IDENTIFICATION</scope>
</reference>
<dbReference type="SUPFAM" id="SSF55347">
    <property type="entry name" value="Glyceraldehyde-3-phosphate dehydrogenase-like, C-terminal domain"/>
    <property type="match status" value="1"/>
</dbReference>
<name>A0A1I7UQW5_9PELO</name>
<dbReference type="PANTHER" id="PTHR11510">
    <property type="entry name" value="MYO-INOSITOL-1 PHOSPHATE SYNTHASE"/>
    <property type="match status" value="1"/>
</dbReference>
<dbReference type="AlphaFoldDB" id="A0A1I7UQW5"/>
<dbReference type="InterPro" id="IPR036291">
    <property type="entry name" value="NAD(P)-bd_dom_sf"/>
</dbReference>
<dbReference type="eggNOG" id="KOG0693">
    <property type="taxonomic scope" value="Eukaryota"/>
</dbReference>
<protein>
    <submittedName>
        <fullName evidence="2">Inositol-3-phosphate synthase</fullName>
    </submittedName>
</protein>
<proteinExistence type="predicted"/>
<dbReference type="Pfam" id="PF07994">
    <property type="entry name" value="NAD_binding_5"/>
    <property type="match status" value="1"/>
</dbReference>
<dbReference type="Proteomes" id="UP000095282">
    <property type="component" value="Unplaced"/>
</dbReference>
<dbReference type="UniPathway" id="UPA00823">
    <property type="reaction ID" value="UER00787"/>
</dbReference>
<dbReference type="STRING" id="1561998.A0A1I7UQW5"/>
<dbReference type="GO" id="GO:0008654">
    <property type="term" value="P:phospholipid biosynthetic process"/>
    <property type="evidence" value="ECO:0007669"/>
    <property type="project" value="InterPro"/>
</dbReference>
<sequence>MKYIPFVADSKRAMDEYICSIFMGGKQTFVVHNTFEGPLLASPLIYDLAILTELASRVTYKVANEYQPFHSVLSI</sequence>
<dbReference type="GO" id="GO:0004512">
    <property type="term" value="F:inositol-3-phosphate synthase activity"/>
    <property type="evidence" value="ECO:0007669"/>
    <property type="project" value="InterPro"/>
</dbReference>
<organism evidence="1 2">
    <name type="scientific">Caenorhabditis tropicalis</name>
    <dbReference type="NCBI Taxonomy" id="1561998"/>
    <lineage>
        <taxon>Eukaryota</taxon>
        <taxon>Metazoa</taxon>
        <taxon>Ecdysozoa</taxon>
        <taxon>Nematoda</taxon>
        <taxon>Chromadorea</taxon>
        <taxon>Rhabditida</taxon>
        <taxon>Rhabditina</taxon>
        <taxon>Rhabditomorpha</taxon>
        <taxon>Rhabditoidea</taxon>
        <taxon>Rhabditidae</taxon>
        <taxon>Peloderinae</taxon>
        <taxon>Caenorhabditis</taxon>
    </lineage>
</organism>
<accession>A0A1I7UQW5</accession>
<dbReference type="InterPro" id="IPR002587">
    <property type="entry name" value="Myo-inos-1-P_Synthase"/>
</dbReference>
<dbReference type="WBParaSite" id="Csp11.Scaffold630.g18446.t1">
    <property type="protein sequence ID" value="Csp11.Scaffold630.g18446.t1"/>
    <property type="gene ID" value="Csp11.Scaffold630.g18446"/>
</dbReference>
<evidence type="ECO:0000313" key="2">
    <source>
        <dbReference type="WBParaSite" id="Csp11.Scaffold630.g18446.t1"/>
    </source>
</evidence>
<dbReference type="SUPFAM" id="SSF51735">
    <property type="entry name" value="NAD(P)-binding Rossmann-fold domains"/>
    <property type="match status" value="1"/>
</dbReference>
<dbReference type="GO" id="GO:0006021">
    <property type="term" value="P:inositol biosynthetic process"/>
    <property type="evidence" value="ECO:0007669"/>
    <property type="project" value="UniProtKB-UniPathway"/>
</dbReference>